<dbReference type="Proteomes" id="UP001153678">
    <property type="component" value="Unassembled WGS sequence"/>
</dbReference>
<organism evidence="1 2">
    <name type="scientific">Funneliformis geosporum</name>
    <dbReference type="NCBI Taxonomy" id="1117311"/>
    <lineage>
        <taxon>Eukaryota</taxon>
        <taxon>Fungi</taxon>
        <taxon>Fungi incertae sedis</taxon>
        <taxon>Mucoromycota</taxon>
        <taxon>Glomeromycotina</taxon>
        <taxon>Glomeromycetes</taxon>
        <taxon>Glomerales</taxon>
        <taxon>Glomeraceae</taxon>
        <taxon>Funneliformis</taxon>
    </lineage>
</organism>
<dbReference type="AlphaFoldDB" id="A0A9W4T2H2"/>
<sequence length="79" mass="9073">MSKVLNSISLFRSEPKTSYTIFKSRLVGTEVEVEEDEGVGVKLTTSFEAFEVTYRINLESLFYCFAMLLRVITLSHKIE</sequence>
<protein>
    <submittedName>
        <fullName evidence="1">1693_t:CDS:1</fullName>
    </submittedName>
</protein>
<evidence type="ECO:0000313" key="2">
    <source>
        <dbReference type="Proteomes" id="UP001153678"/>
    </source>
</evidence>
<gene>
    <name evidence="1" type="ORF">FWILDA_LOCUS14416</name>
</gene>
<dbReference type="EMBL" id="CAMKVN010006282">
    <property type="protein sequence ID" value="CAI2190118.1"/>
    <property type="molecule type" value="Genomic_DNA"/>
</dbReference>
<feature type="non-terminal residue" evidence="1">
    <location>
        <position position="79"/>
    </location>
</feature>
<proteinExistence type="predicted"/>
<name>A0A9W4T2H2_9GLOM</name>
<comment type="caution">
    <text evidence="1">The sequence shown here is derived from an EMBL/GenBank/DDBJ whole genome shotgun (WGS) entry which is preliminary data.</text>
</comment>
<reference evidence="1" key="1">
    <citation type="submission" date="2022-08" db="EMBL/GenBank/DDBJ databases">
        <authorList>
            <person name="Kallberg Y."/>
            <person name="Tangrot J."/>
            <person name="Rosling A."/>
        </authorList>
    </citation>
    <scope>NUCLEOTIDE SEQUENCE</scope>
    <source>
        <strain evidence="1">Wild A</strain>
    </source>
</reference>
<accession>A0A9W4T2H2</accession>
<keyword evidence="2" id="KW-1185">Reference proteome</keyword>
<evidence type="ECO:0000313" key="1">
    <source>
        <dbReference type="EMBL" id="CAI2190118.1"/>
    </source>
</evidence>